<accession>A0A553NZ78</accession>
<keyword evidence="1" id="KW-0812">Transmembrane</keyword>
<protein>
    <submittedName>
        <fullName evidence="2">Uncharacterized protein</fullName>
    </submittedName>
</protein>
<dbReference type="EMBL" id="VCGU01000009">
    <property type="protein sequence ID" value="TRY70749.1"/>
    <property type="molecule type" value="Genomic_DNA"/>
</dbReference>
<evidence type="ECO:0000313" key="3">
    <source>
        <dbReference type="Proteomes" id="UP000318571"/>
    </source>
</evidence>
<sequence length="122" mass="13631">MAPTNKENIILRSIFRNGTLGTYGEVVSINTTDEIPLASNFTLESILTNMTQLTLFGDKQGASDNFGNPEANPCFNSTLVKLAPTNLSDIPPKEVIIVILMLLLWLYSILLTRKAWYRLLKE</sequence>
<organism evidence="2 3">
    <name type="scientific">Tigriopus californicus</name>
    <name type="common">Marine copepod</name>
    <dbReference type="NCBI Taxonomy" id="6832"/>
    <lineage>
        <taxon>Eukaryota</taxon>
        <taxon>Metazoa</taxon>
        <taxon>Ecdysozoa</taxon>
        <taxon>Arthropoda</taxon>
        <taxon>Crustacea</taxon>
        <taxon>Multicrustacea</taxon>
        <taxon>Hexanauplia</taxon>
        <taxon>Copepoda</taxon>
        <taxon>Harpacticoida</taxon>
        <taxon>Harpacticidae</taxon>
        <taxon>Tigriopus</taxon>
    </lineage>
</organism>
<evidence type="ECO:0000256" key="1">
    <source>
        <dbReference type="SAM" id="Phobius"/>
    </source>
</evidence>
<reference evidence="2 3" key="1">
    <citation type="journal article" date="2018" name="Nat. Ecol. Evol.">
        <title>Genomic signatures of mitonuclear coevolution across populations of Tigriopus californicus.</title>
        <authorList>
            <person name="Barreto F.S."/>
            <person name="Watson E.T."/>
            <person name="Lima T.G."/>
            <person name="Willett C.S."/>
            <person name="Edmands S."/>
            <person name="Li W."/>
            <person name="Burton R.S."/>
        </authorList>
    </citation>
    <scope>NUCLEOTIDE SEQUENCE [LARGE SCALE GENOMIC DNA]</scope>
    <source>
        <strain evidence="2 3">San Diego</strain>
    </source>
</reference>
<feature type="transmembrane region" description="Helical" evidence="1">
    <location>
        <begin position="95"/>
        <end position="112"/>
    </location>
</feature>
<keyword evidence="1" id="KW-0472">Membrane</keyword>
<gene>
    <name evidence="2" type="ORF">TCAL_07346</name>
</gene>
<name>A0A553NZ78_TIGCA</name>
<comment type="caution">
    <text evidence="2">The sequence shown here is derived from an EMBL/GenBank/DDBJ whole genome shotgun (WGS) entry which is preliminary data.</text>
</comment>
<evidence type="ECO:0000313" key="2">
    <source>
        <dbReference type="EMBL" id="TRY70749.1"/>
    </source>
</evidence>
<keyword evidence="1" id="KW-1133">Transmembrane helix</keyword>
<keyword evidence="3" id="KW-1185">Reference proteome</keyword>
<dbReference type="AlphaFoldDB" id="A0A553NZ78"/>
<proteinExistence type="predicted"/>
<dbReference type="Proteomes" id="UP000318571">
    <property type="component" value="Chromosome 9"/>
</dbReference>